<evidence type="ECO:0000313" key="2">
    <source>
        <dbReference type="EMBL" id="GBF03817.1"/>
    </source>
</evidence>
<comment type="caution">
    <text evidence="2">The sequence shown here is derived from an EMBL/GenBank/DDBJ whole genome shotgun (WGS) entry which is preliminary data.</text>
</comment>
<reference evidence="2 3" key="1">
    <citation type="submission" date="2017-04" db="EMBL/GenBank/DDBJ databases">
        <title>In vitro and in silico characterization of Lactobacillus paraplantarum D2-1, a starter culture for soymilk fermentation.</title>
        <authorList>
            <person name="Endo A."/>
            <person name="Sasaki F."/>
            <person name="Maeno S."/>
            <person name="Kanesaki Y."/>
            <person name="Kubota E."/>
            <person name="Torres G.A."/>
            <person name="Tomita S."/>
            <person name="Nakagawa J."/>
        </authorList>
    </citation>
    <scope>NUCLEOTIDE SEQUENCE [LARGE SCALE GENOMIC DNA]</scope>
    <source>
        <strain evidence="2 3">D2-1</strain>
    </source>
</reference>
<evidence type="ECO:0000313" key="3">
    <source>
        <dbReference type="Proteomes" id="UP000236162"/>
    </source>
</evidence>
<dbReference type="EMBL" id="BDOR01000066">
    <property type="protein sequence ID" value="GBF03817.1"/>
    <property type="molecule type" value="Genomic_DNA"/>
</dbReference>
<sequence>MVFKRVAGEQSAGATRVEHMPQLAKHQGQKGEGLRFCAAHALTGSPDEGDIHEPTHHNTAQEDAPEHAMQNGLFHIARRLVNEVGFWHIIAEGKAR</sequence>
<protein>
    <submittedName>
        <fullName evidence="2">Uncharacterized protein</fullName>
    </submittedName>
</protein>
<feature type="compositionally biased region" description="Basic and acidic residues" evidence="1">
    <location>
        <begin position="49"/>
        <end position="65"/>
    </location>
</feature>
<proteinExistence type="predicted"/>
<dbReference type="Proteomes" id="UP000236162">
    <property type="component" value="Unassembled WGS sequence"/>
</dbReference>
<evidence type="ECO:0000256" key="1">
    <source>
        <dbReference type="SAM" id="MobiDB-lite"/>
    </source>
</evidence>
<keyword evidence="3" id="KW-1185">Reference proteome</keyword>
<name>A0ABQ0NFK1_9LACO</name>
<organism evidence="2 3">
    <name type="scientific">Lactiplantibacillus paraplantarum</name>
    <dbReference type="NCBI Taxonomy" id="60520"/>
    <lineage>
        <taxon>Bacteria</taxon>
        <taxon>Bacillati</taxon>
        <taxon>Bacillota</taxon>
        <taxon>Bacilli</taxon>
        <taxon>Lactobacillales</taxon>
        <taxon>Lactobacillaceae</taxon>
        <taxon>Lactiplantibacillus</taxon>
    </lineage>
</organism>
<feature type="region of interest" description="Disordered" evidence="1">
    <location>
        <begin position="1"/>
        <end position="65"/>
    </location>
</feature>
<gene>
    <name evidence="2" type="ORF">LPPLD21_03388</name>
</gene>
<accession>A0ABQ0NFK1</accession>